<keyword evidence="1" id="KW-0175">Coiled coil</keyword>
<accession>A0A915ZQX8</accession>
<dbReference type="Pfam" id="PF06140">
    <property type="entry name" value="Ifi-6-16"/>
    <property type="match status" value="1"/>
</dbReference>
<feature type="transmembrane region" description="Helical" evidence="2">
    <location>
        <begin position="41"/>
        <end position="71"/>
    </location>
</feature>
<reference evidence="3" key="1">
    <citation type="submission" date="2020-05" db="EMBL/GenBank/DDBJ databases">
        <authorList>
            <person name="Rincon C."/>
            <person name="Sanders R I."/>
            <person name="Robbins C."/>
            <person name="Chaturvedi A."/>
        </authorList>
    </citation>
    <scope>NUCLEOTIDE SEQUENCE</scope>
    <source>
        <strain evidence="3">CHB12</strain>
    </source>
</reference>
<feature type="transmembrane region" description="Helical" evidence="2">
    <location>
        <begin position="117"/>
        <end position="135"/>
    </location>
</feature>
<keyword evidence="2" id="KW-0812">Transmembrane</keyword>
<name>A0A915ZQX8_9GLOM</name>
<evidence type="ECO:0000313" key="4">
    <source>
        <dbReference type="Proteomes" id="UP000684084"/>
    </source>
</evidence>
<dbReference type="AlphaFoldDB" id="A0A915ZQX8"/>
<evidence type="ECO:0000256" key="1">
    <source>
        <dbReference type="SAM" id="Coils"/>
    </source>
</evidence>
<dbReference type="GO" id="GO:0016020">
    <property type="term" value="C:membrane"/>
    <property type="evidence" value="ECO:0007669"/>
    <property type="project" value="InterPro"/>
</dbReference>
<evidence type="ECO:0000313" key="3">
    <source>
        <dbReference type="EMBL" id="CAB5387516.1"/>
    </source>
</evidence>
<comment type="caution">
    <text evidence="3">The sequence shown here is derived from an EMBL/GenBank/DDBJ whole genome shotgun (WGS) entry which is preliminary data.</text>
</comment>
<gene>
    <name evidence="3" type="ORF">CHRIB12_LOCUS20189</name>
</gene>
<feature type="coiled-coil region" evidence="1">
    <location>
        <begin position="310"/>
        <end position="403"/>
    </location>
</feature>
<dbReference type="PANTHER" id="PTHR16932:SF18">
    <property type="entry name" value="INTERFERON, ALPHA-INDUCIBLE PROTEIN 27-LIKE 2"/>
    <property type="match status" value="1"/>
</dbReference>
<keyword evidence="2" id="KW-0472">Membrane</keyword>
<dbReference type="InterPro" id="IPR009311">
    <property type="entry name" value="IFI6/IFI27-like"/>
</dbReference>
<sequence length="432" mass="49446">MLVSDEKLFAIVLYSAFVNNDLIASIRDIWKNSWVTGTSGALVIGLVGALAAPFIISAIINGLGFGVGGIAAKSFGSWYMSLHGGMIARGSLISILQSIGAAGLGPLGIFLTSSFGGAIGILIGAIGGSNLASYFREMDLNGTERQLLERFIQIEESNYQNNSTIIVFTLMPALLYNDKMLRCFFETFVTSSPFANSKLFRFDFIENNLLKLKSEEERVNYTVYNSLISDYDKSRLEYIFRDDYFLIGYKLNLDDHKPSNLIISTLVEVWNVLNGKIVVGIDVYKFRDQIDKYRNQINDQISKIDFDKYRDQASDQINNLRDQINKIDFDEHRDQANDQINYLRNQINDQINKIDFDKYRDQASDQINNLRDQINKIDFDKHRDQVNDQINYLRNQINDQINKIDVNKFSNQISDQVNYFSDLFHKKFKKSK</sequence>
<organism evidence="3 4">
    <name type="scientific">Rhizophagus irregularis</name>
    <dbReference type="NCBI Taxonomy" id="588596"/>
    <lineage>
        <taxon>Eukaryota</taxon>
        <taxon>Fungi</taxon>
        <taxon>Fungi incertae sedis</taxon>
        <taxon>Mucoromycota</taxon>
        <taxon>Glomeromycotina</taxon>
        <taxon>Glomeromycetes</taxon>
        <taxon>Glomerales</taxon>
        <taxon>Glomeraceae</taxon>
        <taxon>Rhizophagus</taxon>
    </lineage>
</organism>
<dbReference type="EMBL" id="CAGKOT010000058">
    <property type="protein sequence ID" value="CAB5387516.1"/>
    <property type="molecule type" value="Genomic_DNA"/>
</dbReference>
<dbReference type="OrthoDB" id="440424at2759"/>
<keyword evidence="2" id="KW-1133">Transmembrane helix</keyword>
<dbReference type="VEuPathDB" id="FungiDB:RhiirFUN_003386"/>
<proteinExistence type="predicted"/>
<evidence type="ECO:0000256" key="2">
    <source>
        <dbReference type="SAM" id="Phobius"/>
    </source>
</evidence>
<dbReference type="PANTHER" id="PTHR16932">
    <property type="entry name" value="INTERFERON ALPHA-INDUCIBLE PROTEIN 27"/>
    <property type="match status" value="1"/>
</dbReference>
<protein>
    <submittedName>
        <fullName evidence="3">Uncharacterized protein</fullName>
    </submittedName>
</protein>
<dbReference type="Proteomes" id="UP000684084">
    <property type="component" value="Unassembled WGS sequence"/>
</dbReference>